<organism evidence="2 3">
    <name type="scientific">Aspergillus uvarum CBS 121591</name>
    <dbReference type="NCBI Taxonomy" id="1448315"/>
    <lineage>
        <taxon>Eukaryota</taxon>
        <taxon>Fungi</taxon>
        <taxon>Dikarya</taxon>
        <taxon>Ascomycota</taxon>
        <taxon>Pezizomycotina</taxon>
        <taxon>Eurotiomycetes</taxon>
        <taxon>Eurotiomycetidae</taxon>
        <taxon>Eurotiales</taxon>
        <taxon>Aspergillaceae</taxon>
        <taxon>Aspergillus</taxon>
        <taxon>Aspergillus subgen. Circumdati</taxon>
    </lineage>
</organism>
<dbReference type="AlphaFoldDB" id="A0A319CHB6"/>
<feature type="region of interest" description="Disordered" evidence="1">
    <location>
        <begin position="1"/>
        <end position="38"/>
    </location>
</feature>
<dbReference type="RefSeq" id="XP_025493441.1">
    <property type="nucleotide sequence ID" value="XM_025641128.1"/>
</dbReference>
<accession>A0A319CHB6</accession>
<evidence type="ECO:0000313" key="3">
    <source>
        <dbReference type="Proteomes" id="UP000248340"/>
    </source>
</evidence>
<dbReference type="EMBL" id="KZ821690">
    <property type="protein sequence ID" value="PYH83241.1"/>
    <property type="molecule type" value="Genomic_DNA"/>
</dbReference>
<evidence type="ECO:0000256" key="1">
    <source>
        <dbReference type="SAM" id="MobiDB-lite"/>
    </source>
</evidence>
<dbReference type="GeneID" id="37143870"/>
<proteinExistence type="predicted"/>
<feature type="compositionally biased region" description="Basic residues" evidence="1">
    <location>
        <begin position="1"/>
        <end position="16"/>
    </location>
</feature>
<dbReference type="Proteomes" id="UP000248340">
    <property type="component" value="Unassembled WGS sequence"/>
</dbReference>
<keyword evidence="3" id="KW-1185">Reference proteome</keyword>
<name>A0A319CHB6_9EURO</name>
<protein>
    <submittedName>
        <fullName evidence="2">Uncharacterized protein</fullName>
    </submittedName>
</protein>
<dbReference type="VEuPathDB" id="FungiDB:BO82DRAFT_43659"/>
<evidence type="ECO:0000313" key="2">
    <source>
        <dbReference type="EMBL" id="PYH83241.1"/>
    </source>
</evidence>
<sequence>MRQHSQGRQRRARRRTAAAPAPGRHDPTAGAAQGPRRVHAGRAECARVGDVDRQGVAQARAVGRLRRRLLPGPPLREQVAALAAGDAGVVPVRRGELGSLVGSGVGGVAPAGSVELLPVLGEGVDGGAGGVDGFEADGVGFEYVGLGVAFATARGADFHSAGGSVGDGARAARVEGLLGWACWRGCGAAAAAACKPCWGAVDHQ</sequence>
<reference evidence="2 3" key="1">
    <citation type="submission" date="2016-12" db="EMBL/GenBank/DDBJ databases">
        <title>The genomes of Aspergillus section Nigri reveals drivers in fungal speciation.</title>
        <authorList>
            <consortium name="DOE Joint Genome Institute"/>
            <person name="Vesth T.C."/>
            <person name="Nybo J."/>
            <person name="Theobald S."/>
            <person name="Brandl J."/>
            <person name="Frisvad J.C."/>
            <person name="Nielsen K.F."/>
            <person name="Lyhne E.K."/>
            <person name="Kogle M.E."/>
            <person name="Kuo A."/>
            <person name="Riley R."/>
            <person name="Clum A."/>
            <person name="Nolan M."/>
            <person name="Lipzen A."/>
            <person name="Salamov A."/>
            <person name="Henrissat B."/>
            <person name="Wiebenga A."/>
            <person name="De Vries R.P."/>
            <person name="Grigoriev I.V."/>
            <person name="Mortensen U.H."/>
            <person name="Andersen M.R."/>
            <person name="Baker S.E."/>
        </authorList>
    </citation>
    <scope>NUCLEOTIDE SEQUENCE [LARGE SCALE GENOMIC DNA]</scope>
    <source>
        <strain evidence="2 3">CBS 121591</strain>
    </source>
</reference>
<gene>
    <name evidence="2" type="ORF">BO82DRAFT_43659</name>
</gene>